<accession>A0A0V0YYP1</accession>
<name>A0A0V0YYP1_9BILA</name>
<dbReference type="Proteomes" id="UP000054783">
    <property type="component" value="Unassembled WGS sequence"/>
</dbReference>
<protein>
    <submittedName>
        <fullName evidence="1">Uncharacterized protein</fullName>
    </submittedName>
</protein>
<dbReference type="AlphaFoldDB" id="A0A0V0YYP1"/>
<reference evidence="1 2" key="1">
    <citation type="submission" date="2015-01" db="EMBL/GenBank/DDBJ databases">
        <title>Evolution of Trichinella species and genotypes.</title>
        <authorList>
            <person name="Korhonen P.K."/>
            <person name="Edoardo P."/>
            <person name="Giuseppe L.R."/>
            <person name="Gasser R.B."/>
        </authorList>
    </citation>
    <scope>NUCLEOTIDE SEQUENCE [LARGE SCALE GENOMIC DNA]</scope>
    <source>
        <strain evidence="1">ISS2496</strain>
    </source>
</reference>
<dbReference type="EMBL" id="JYDQ01001322">
    <property type="protein sequence ID" value="KRY05423.1"/>
    <property type="molecule type" value="Genomic_DNA"/>
</dbReference>
<evidence type="ECO:0000313" key="2">
    <source>
        <dbReference type="Proteomes" id="UP000054783"/>
    </source>
</evidence>
<gene>
    <name evidence="1" type="ORF">T12_13486</name>
</gene>
<evidence type="ECO:0000313" key="1">
    <source>
        <dbReference type="EMBL" id="KRY05423.1"/>
    </source>
</evidence>
<keyword evidence="2" id="KW-1185">Reference proteome</keyword>
<sequence length="46" mass="5296">MTPEPQSKIKQSIKDQIQRCQIMPRSSICIPSWKLYSETKKGTMGI</sequence>
<comment type="caution">
    <text evidence="1">The sequence shown here is derived from an EMBL/GenBank/DDBJ whole genome shotgun (WGS) entry which is preliminary data.</text>
</comment>
<proteinExistence type="predicted"/>
<organism evidence="1 2">
    <name type="scientific">Trichinella patagoniensis</name>
    <dbReference type="NCBI Taxonomy" id="990121"/>
    <lineage>
        <taxon>Eukaryota</taxon>
        <taxon>Metazoa</taxon>
        <taxon>Ecdysozoa</taxon>
        <taxon>Nematoda</taxon>
        <taxon>Enoplea</taxon>
        <taxon>Dorylaimia</taxon>
        <taxon>Trichinellida</taxon>
        <taxon>Trichinellidae</taxon>
        <taxon>Trichinella</taxon>
    </lineage>
</organism>